<evidence type="ECO:0000313" key="3">
    <source>
        <dbReference type="Proteomes" id="UP000565724"/>
    </source>
</evidence>
<reference evidence="2 3" key="1">
    <citation type="submission" date="2020-05" db="EMBL/GenBank/DDBJ databases">
        <title>Genome Sequencing of Type Strains.</title>
        <authorList>
            <person name="Lemaire J.F."/>
            <person name="Inderbitzin P."/>
            <person name="Gregorio O.A."/>
            <person name="Collins S.B."/>
            <person name="Wespe N."/>
            <person name="Knight-Connoni V."/>
        </authorList>
    </citation>
    <scope>NUCLEOTIDE SEQUENCE [LARGE SCALE GENOMIC DNA]</scope>
    <source>
        <strain evidence="2 3">ATCC 25174</strain>
    </source>
</reference>
<dbReference type="SUPFAM" id="SSF109604">
    <property type="entry name" value="HD-domain/PDEase-like"/>
    <property type="match status" value="1"/>
</dbReference>
<dbReference type="EMBL" id="JABMCI010000070">
    <property type="protein sequence ID" value="NUU19512.1"/>
    <property type="molecule type" value="Genomic_DNA"/>
</dbReference>
<organism evidence="2 3">
    <name type="scientific">Cellulomonas humilata</name>
    <dbReference type="NCBI Taxonomy" id="144055"/>
    <lineage>
        <taxon>Bacteria</taxon>
        <taxon>Bacillati</taxon>
        <taxon>Actinomycetota</taxon>
        <taxon>Actinomycetes</taxon>
        <taxon>Micrococcales</taxon>
        <taxon>Cellulomonadaceae</taxon>
        <taxon>Cellulomonas</taxon>
    </lineage>
</organism>
<protein>
    <submittedName>
        <fullName evidence="2">HD domain-containing protein</fullName>
    </submittedName>
</protein>
<gene>
    <name evidence="2" type="ORF">HP550_19870</name>
</gene>
<dbReference type="Pfam" id="PF01966">
    <property type="entry name" value="HD"/>
    <property type="match status" value="1"/>
</dbReference>
<accession>A0A7Y6A4B3</accession>
<proteinExistence type="predicted"/>
<dbReference type="RefSeq" id="WP_175349374.1">
    <property type="nucleotide sequence ID" value="NZ_JABMCI010000070.1"/>
</dbReference>
<dbReference type="InterPro" id="IPR006674">
    <property type="entry name" value="HD_domain"/>
</dbReference>
<sequence length="192" mass="20133">MWAPEHASKVASEYLSGLGRRWNHVRAVGQLADALAAVGSISPDVAAAAWLHDLGYAEELSVTGLHALDGAAFLANQDVPAKVVSLVAHHTGADFEAEERGLTAGLAAMPTADPAELDVLTLLDLVAAPDGALTDPETRIAEILGRYPASSPVHRAVSRSRTELFASAERARLRLGLSDEWPAGALESVLES</sequence>
<name>A0A7Y6A4B3_9CELL</name>
<dbReference type="InterPro" id="IPR003607">
    <property type="entry name" value="HD/PDEase_dom"/>
</dbReference>
<dbReference type="AlphaFoldDB" id="A0A7Y6A4B3"/>
<dbReference type="Proteomes" id="UP000565724">
    <property type="component" value="Unassembled WGS sequence"/>
</dbReference>
<evidence type="ECO:0000313" key="2">
    <source>
        <dbReference type="EMBL" id="NUU19512.1"/>
    </source>
</evidence>
<evidence type="ECO:0000259" key="1">
    <source>
        <dbReference type="Pfam" id="PF01966"/>
    </source>
</evidence>
<dbReference type="CDD" id="cd00077">
    <property type="entry name" value="HDc"/>
    <property type="match status" value="1"/>
</dbReference>
<keyword evidence="3" id="KW-1185">Reference proteome</keyword>
<dbReference type="Gene3D" id="1.10.3210.10">
    <property type="entry name" value="Hypothetical protein af1432"/>
    <property type="match status" value="1"/>
</dbReference>
<feature type="domain" description="HD" evidence="1">
    <location>
        <begin position="21"/>
        <end position="101"/>
    </location>
</feature>
<comment type="caution">
    <text evidence="2">The sequence shown here is derived from an EMBL/GenBank/DDBJ whole genome shotgun (WGS) entry which is preliminary data.</text>
</comment>